<keyword evidence="2" id="KW-0809">Transit peptide</keyword>
<evidence type="ECO:0000256" key="3">
    <source>
        <dbReference type="SAM" id="MobiDB-lite"/>
    </source>
</evidence>
<proteinExistence type="inferred from homology"/>
<name>A0ABP0IRH1_9DINO</name>
<dbReference type="Proteomes" id="UP001642464">
    <property type="component" value="Unassembled WGS sequence"/>
</dbReference>
<organism evidence="4 5">
    <name type="scientific">Durusdinium trenchii</name>
    <dbReference type="NCBI Taxonomy" id="1381693"/>
    <lineage>
        <taxon>Eukaryota</taxon>
        <taxon>Sar</taxon>
        <taxon>Alveolata</taxon>
        <taxon>Dinophyceae</taxon>
        <taxon>Suessiales</taxon>
        <taxon>Symbiodiniaceae</taxon>
        <taxon>Durusdinium</taxon>
    </lineage>
</organism>
<dbReference type="EMBL" id="CAXAMM010004714">
    <property type="protein sequence ID" value="CAK9004657.1"/>
    <property type="molecule type" value="Genomic_DNA"/>
</dbReference>
<dbReference type="InterPro" id="IPR038538">
    <property type="entry name" value="MTERF_sf"/>
</dbReference>
<gene>
    <name evidence="4" type="ORF">SCF082_LOCUS8282</name>
</gene>
<feature type="compositionally biased region" description="Polar residues" evidence="3">
    <location>
        <begin position="373"/>
        <end position="383"/>
    </location>
</feature>
<reference evidence="4 5" key="1">
    <citation type="submission" date="2024-02" db="EMBL/GenBank/DDBJ databases">
        <authorList>
            <person name="Chen Y."/>
            <person name="Shah S."/>
            <person name="Dougan E. K."/>
            <person name="Thang M."/>
            <person name="Chan C."/>
        </authorList>
    </citation>
    <scope>NUCLEOTIDE SEQUENCE [LARGE SCALE GENOMIC DNA]</scope>
</reference>
<dbReference type="Pfam" id="PF02536">
    <property type="entry name" value="mTERF"/>
    <property type="match status" value="1"/>
</dbReference>
<evidence type="ECO:0000256" key="2">
    <source>
        <dbReference type="ARBA" id="ARBA00022946"/>
    </source>
</evidence>
<evidence type="ECO:0000313" key="4">
    <source>
        <dbReference type="EMBL" id="CAK9004657.1"/>
    </source>
</evidence>
<comment type="similarity">
    <text evidence="1">Belongs to the mTERF family.</text>
</comment>
<accession>A0ABP0IRH1</accession>
<comment type="caution">
    <text evidence="4">The sequence shown here is derived from an EMBL/GenBank/DDBJ whole genome shotgun (WGS) entry which is preliminary data.</text>
</comment>
<dbReference type="Gene3D" id="1.25.70.10">
    <property type="entry name" value="Transcription termination factor 3, mitochondrial"/>
    <property type="match status" value="1"/>
</dbReference>
<dbReference type="InterPro" id="IPR003690">
    <property type="entry name" value="MTERF"/>
</dbReference>
<sequence length="430" mass="48921">MAFESPCVSLPGHARVSGRSKLIQSLSVQEPAVGLKVRGSLPEVAGALAVFSSSRWICRRDPHRRRCRGLIASAQDEDSDFGVVQATDLAEKEDDFATSQKETEDLGSSEEPFETQELGDPDTERSKTEECLTEFGLSGKQLWKVQKFWSISGERVPPASRCIMVRDYLQNEVGLDSAQLARTIADCPEVLQVFSAETLKEKVRFLEVEVGVAEDDLAEIIATYPKVFCRPLLTTLRPALEFWLDQAKVDPEEFPKLLKQHALQIWSRPQSLEPKLRFATEVMGCSVEEIFACKTPFFRLSMSKIVAPRHFFTIERQKTGLGLDNIVSLGEVDFCSTLQVKVEEYQEWLKEWPYSEQARALSWLEPKKKSFGQRGSWNGQAKSNNDRRSNKKGRFSTGQRYRSQRRRPPRGDDRFLKAEDLEERFSQAEL</sequence>
<dbReference type="PANTHER" id="PTHR13068">
    <property type="entry name" value="CGI-12 PROTEIN-RELATED"/>
    <property type="match status" value="1"/>
</dbReference>
<evidence type="ECO:0000256" key="1">
    <source>
        <dbReference type="ARBA" id="ARBA00007692"/>
    </source>
</evidence>
<dbReference type="PANTHER" id="PTHR13068:SF112">
    <property type="entry name" value="TRANSCRIPTION TERMINATION FACTOR 3, MITOCHONDRIAL"/>
    <property type="match status" value="1"/>
</dbReference>
<feature type="region of interest" description="Disordered" evidence="3">
    <location>
        <begin position="370"/>
        <end position="430"/>
    </location>
</feature>
<feature type="region of interest" description="Disordered" evidence="3">
    <location>
        <begin position="92"/>
        <end position="127"/>
    </location>
</feature>
<feature type="compositionally biased region" description="Acidic residues" evidence="3">
    <location>
        <begin position="105"/>
        <end position="121"/>
    </location>
</feature>
<keyword evidence="5" id="KW-1185">Reference proteome</keyword>
<evidence type="ECO:0000313" key="5">
    <source>
        <dbReference type="Proteomes" id="UP001642464"/>
    </source>
</evidence>
<feature type="compositionally biased region" description="Basic and acidic residues" evidence="3">
    <location>
        <begin position="409"/>
        <end position="430"/>
    </location>
</feature>
<protein>
    <submittedName>
        <fullName evidence="4">Chloroplastic/mitochondrial (Mitochondrial transcription termination factor 6) (Protein PIGMENT DEFECTIVE 191)</fullName>
    </submittedName>
</protein>